<reference evidence="2" key="1">
    <citation type="submission" date="2020-01" db="EMBL/GenBank/DDBJ databases">
        <authorList>
            <person name="Mishra B."/>
        </authorList>
    </citation>
    <scope>NUCLEOTIDE SEQUENCE [LARGE SCALE GENOMIC DNA]</scope>
</reference>
<feature type="region of interest" description="Disordered" evidence="1">
    <location>
        <begin position="105"/>
        <end position="130"/>
    </location>
</feature>
<evidence type="ECO:0000313" key="2">
    <source>
        <dbReference type="EMBL" id="CAA7037683.1"/>
    </source>
</evidence>
<feature type="region of interest" description="Disordered" evidence="1">
    <location>
        <begin position="63"/>
        <end position="83"/>
    </location>
</feature>
<feature type="compositionally biased region" description="Polar residues" evidence="1">
    <location>
        <begin position="70"/>
        <end position="83"/>
    </location>
</feature>
<dbReference type="Proteomes" id="UP000467841">
    <property type="component" value="Unassembled WGS sequence"/>
</dbReference>
<comment type="caution">
    <text evidence="2">The sequence shown here is derived from an EMBL/GenBank/DDBJ whole genome shotgun (WGS) entry which is preliminary data.</text>
</comment>
<feature type="region of interest" description="Disordered" evidence="1">
    <location>
        <begin position="1"/>
        <end position="27"/>
    </location>
</feature>
<dbReference type="AlphaFoldDB" id="A0A6D2JD81"/>
<evidence type="ECO:0000256" key="1">
    <source>
        <dbReference type="SAM" id="MobiDB-lite"/>
    </source>
</evidence>
<feature type="compositionally biased region" description="Basic and acidic residues" evidence="1">
    <location>
        <begin position="164"/>
        <end position="184"/>
    </location>
</feature>
<keyword evidence="3" id="KW-1185">Reference proteome</keyword>
<dbReference type="EMBL" id="CACVBM020001180">
    <property type="protein sequence ID" value="CAA7037683.1"/>
    <property type="molecule type" value="Genomic_DNA"/>
</dbReference>
<sequence length="190" mass="21289">MNPNLDKPRTYSHAPTSINGLKGKGGDMAMNYNKRHLDLPLEARIHHEIRSGTQPLFFSQTPAVKRQKGGSVSTDTTLLCRSTPPKNHTSQVYGCYNSPPLNWIRPRIPQTSQRPQNPTSQGRNTGDPHLIPETYVKSYVISTFQEIFTPNSSSKTHKTTCTEAHLHPDKSTPVRTEAHLHPDEPETAPY</sequence>
<feature type="compositionally biased region" description="Polar residues" evidence="1">
    <location>
        <begin position="151"/>
        <end position="162"/>
    </location>
</feature>
<name>A0A6D2JD81_9BRAS</name>
<feature type="region of interest" description="Disordered" evidence="1">
    <location>
        <begin position="151"/>
        <end position="190"/>
    </location>
</feature>
<proteinExistence type="predicted"/>
<evidence type="ECO:0000313" key="3">
    <source>
        <dbReference type="Proteomes" id="UP000467841"/>
    </source>
</evidence>
<gene>
    <name evidence="2" type="ORF">MERR_LOCUS24918</name>
</gene>
<accession>A0A6D2JD81</accession>
<organism evidence="2 3">
    <name type="scientific">Microthlaspi erraticum</name>
    <dbReference type="NCBI Taxonomy" id="1685480"/>
    <lineage>
        <taxon>Eukaryota</taxon>
        <taxon>Viridiplantae</taxon>
        <taxon>Streptophyta</taxon>
        <taxon>Embryophyta</taxon>
        <taxon>Tracheophyta</taxon>
        <taxon>Spermatophyta</taxon>
        <taxon>Magnoliopsida</taxon>
        <taxon>eudicotyledons</taxon>
        <taxon>Gunneridae</taxon>
        <taxon>Pentapetalae</taxon>
        <taxon>rosids</taxon>
        <taxon>malvids</taxon>
        <taxon>Brassicales</taxon>
        <taxon>Brassicaceae</taxon>
        <taxon>Coluteocarpeae</taxon>
        <taxon>Microthlaspi</taxon>
    </lineage>
</organism>
<protein>
    <submittedName>
        <fullName evidence="2">Uncharacterized protein</fullName>
    </submittedName>
</protein>
<feature type="compositionally biased region" description="Polar residues" evidence="1">
    <location>
        <begin position="109"/>
        <end position="124"/>
    </location>
</feature>